<evidence type="ECO:0000313" key="8">
    <source>
        <dbReference type="EMBL" id="KAJ5524319.1"/>
    </source>
</evidence>
<dbReference type="InterPro" id="IPR052337">
    <property type="entry name" value="SAT4-like"/>
</dbReference>
<comment type="subcellular location">
    <subcellularLocation>
        <location evidence="1">Membrane</location>
        <topology evidence="1">Multi-pass membrane protein</topology>
    </subcellularLocation>
</comment>
<feature type="transmembrane region" description="Helical" evidence="6">
    <location>
        <begin position="148"/>
        <end position="173"/>
    </location>
</feature>
<gene>
    <name evidence="8" type="ORF">N7494_010969</name>
</gene>
<evidence type="ECO:0000256" key="2">
    <source>
        <dbReference type="ARBA" id="ARBA00022692"/>
    </source>
</evidence>
<organism evidence="8 9">
    <name type="scientific">Penicillium frequentans</name>
    <dbReference type="NCBI Taxonomy" id="3151616"/>
    <lineage>
        <taxon>Eukaryota</taxon>
        <taxon>Fungi</taxon>
        <taxon>Dikarya</taxon>
        <taxon>Ascomycota</taxon>
        <taxon>Pezizomycotina</taxon>
        <taxon>Eurotiomycetes</taxon>
        <taxon>Eurotiomycetidae</taxon>
        <taxon>Eurotiales</taxon>
        <taxon>Aspergillaceae</taxon>
        <taxon>Penicillium</taxon>
    </lineage>
</organism>
<keyword evidence="9" id="KW-1185">Reference proteome</keyword>
<name>A0AAD6CIW5_9EURO</name>
<feature type="transmembrane region" description="Helical" evidence="6">
    <location>
        <begin position="104"/>
        <end position="127"/>
    </location>
</feature>
<proteinExistence type="inferred from homology"/>
<accession>A0AAD6CIW5</accession>
<dbReference type="PANTHER" id="PTHR33048">
    <property type="entry name" value="PTH11-LIKE INTEGRAL MEMBRANE PROTEIN (AFU_ORTHOLOGUE AFUA_5G11245)"/>
    <property type="match status" value="1"/>
</dbReference>
<evidence type="ECO:0000256" key="6">
    <source>
        <dbReference type="SAM" id="Phobius"/>
    </source>
</evidence>
<evidence type="ECO:0000256" key="5">
    <source>
        <dbReference type="ARBA" id="ARBA00038359"/>
    </source>
</evidence>
<evidence type="ECO:0000259" key="7">
    <source>
        <dbReference type="Pfam" id="PF20684"/>
    </source>
</evidence>
<evidence type="ECO:0000256" key="3">
    <source>
        <dbReference type="ARBA" id="ARBA00022989"/>
    </source>
</evidence>
<evidence type="ECO:0000256" key="1">
    <source>
        <dbReference type="ARBA" id="ARBA00004141"/>
    </source>
</evidence>
<feature type="transmembrane region" description="Helical" evidence="6">
    <location>
        <begin position="30"/>
        <end position="49"/>
    </location>
</feature>
<keyword evidence="4 6" id="KW-0472">Membrane</keyword>
<feature type="domain" description="Rhodopsin" evidence="7">
    <location>
        <begin position="74"/>
        <end position="179"/>
    </location>
</feature>
<dbReference type="PANTHER" id="PTHR33048:SF124">
    <property type="entry name" value="INTEGRAL MEMBRANE PROTEIN"/>
    <property type="match status" value="1"/>
</dbReference>
<evidence type="ECO:0000313" key="9">
    <source>
        <dbReference type="Proteomes" id="UP001220324"/>
    </source>
</evidence>
<feature type="transmembrane region" description="Helical" evidence="6">
    <location>
        <begin position="61"/>
        <end position="84"/>
    </location>
</feature>
<evidence type="ECO:0000256" key="4">
    <source>
        <dbReference type="ARBA" id="ARBA00023136"/>
    </source>
</evidence>
<reference evidence="8 9" key="1">
    <citation type="journal article" date="2023" name="IMA Fungus">
        <title>Comparative genomic study of the Penicillium genus elucidates a diverse pangenome and 15 lateral gene transfer events.</title>
        <authorList>
            <person name="Petersen C."/>
            <person name="Sorensen T."/>
            <person name="Nielsen M.R."/>
            <person name="Sondergaard T.E."/>
            <person name="Sorensen J.L."/>
            <person name="Fitzpatrick D.A."/>
            <person name="Frisvad J.C."/>
            <person name="Nielsen K.L."/>
        </authorList>
    </citation>
    <scope>NUCLEOTIDE SEQUENCE [LARGE SCALE GENOMIC DNA]</scope>
    <source>
        <strain evidence="8 9">IBT 35679</strain>
    </source>
</reference>
<sequence>MVQVTSDTLLSLIAREGSSPSPWLRNANRVVVAVGLAVSTSALIMRIYTKARIMKKFWWDDVMILMAWSILAISFVYLFTLAFAKLALLMLYYRLLHVVRAWEYTIYALAFIVIGYTLGEALVIIFACSPIQKNWDVTINGSCINRPVLYLMTTITNTTSDVVLILVPLHIVWGLRLPPNPEDRCGFFAWSWKLVSAQSMEFLRYVVNTDNKEPSRQASSD</sequence>
<dbReference type="GO" id="GO:0016020">
    <property type="term" value="C:membrane"/>
    <property type="evidence" value="ECO:0007669"/>
    <property type="project" value="UniProtKB-SubCell"/>
</dbReference>
<dbReference type="Pfam" id="PF20684">
    <property type="entry name" value="Fung_rhodopsin"/>
    <property type="match status" value="1"/>
</dbReference>
<dbReference type="AlphaFoldDB" id="A0AAD6CIW5"/>
<keyword evidence="2 6" id="KW-0812">Transmembrane</keyword>
<keyword evidence="3 6" id="KW-1133">Transmembrane helix</keyword>
<comment type="caution">
    <text evidence="8">The sequence shown here is derived from an EMBL/GenBank/DDBJ whole genome shotgun (WGS) entry which is preliminary data.</text>
</comment>
<comment type="similarity">
    <text evidence="5">Belongs to the SAT4 family.</text>
</comment>
<protein>
    <recommendedName>
        <fullName evidence="7">Rhodopsin domain-containing protein</fullName>
    </recommendedName>
</protein>
<dbReference type="EMBL" id="JAQIZZ010000008">
    <property type="protein sequence ID" value="KAJ5524319.1"/>
    <property type="molecule type" value="Genomic_DNA"/>
</dbReference>
<dbReference type="InterPro" id="IPR049326">
    <property type="entry name" value="Rhodopsin_dom_fungi"/>
</dbReference>
<dbReference type="Proteomes" id="UP001220324">
    <property type="component" value="Unassembled WGS sequence"/>
</dbReference>